<gene>
    <name evidence="1" type="ORF">MNR06_15565</name>
</gene>
<dbReference type="RefSeq" id="WP_243537440.1">
    <property type="nucleotide sequence ID" value="NZ_CP093442.1"/>
</dbReference>
<accession>A0ABY4C8Q9</accession>
<dbReference type="InterPro" id="IPR050563">
    <property type="entry name" value="4-hydroxybenzoyl-CoA_TE"/>
</dbReference>
<dbReference type="EMBL" id="CP093442">
    <property type="protein sequence ID" value="UOF01119.1"/>
    <property type="molecule type" value="Genomic_DNA"/>
</dbReference>
<evidence type="ECO:0000313" key="1">
    <source>
        <dbReference type="EMBL" id="UOF01119.1"/>
    </source>
</evidence>
<dbReference type="PANTHER" id="PTHR31793">
    <property type="entry name" value="4-HYDROXYBENZOYL-COA THIOESTERASE FAMILY MEMBER"/>
    <property type="match status" value="1"/>
</dbReference>
<dbReference type="PANTHER" id="PTHR31793:SF24">
    <property type="entry name" value="LONG-CHAIN ACYL-COA THIOESTERASE FADM"/>
    <property type="match status" value="1"/>
</dbReference>
<dbReference type="Proteomes" id="UP000830116">
    <property type="component" value="Chromosome"/>
</dbReference>
<evidence type="ECO:0000313" key="2">
    <source>
        <dbReference type="Proteomes" id="UP000830116"/>
    </source>
</evidence>
<organism evidence="1 2">
    <name type="scientific">Bdellovibrio reynosensis</name>
    <dbReference type="NCBI Taxonomy" id="2835041"/>
    <lineage>
        <taxon>Bacteria</taxon>
        <taxon>Pseudomonadati</taxon>
        <taxon>Bdellovibrionota</taxon>
        <taxon>Bdellovibrionia</taxon>
        <taxon>Bdellovibrionales</taxon>
        <taxon>Pseudobdellovibrionaceae</taxon>
        <taxon>Bdellovibrio</taxon>
    </lineage>
</organism>
<proteinExistence type="predicted"/>
<protein>
    <submittedName>
        <fullName evidence="1">Acyl-CoA thioesterase</fullName>
    </submittedName>
</protein>
<dbReference type="Gene3D" id="3.10.129.10">
    <property type="entry name" value="Hotdog Thioesterase"/>
    <property type="match status" value="1"/>
</dbReference>
<keyword evidence="2" id="KW-1185">Reference proteome</keyword>
<dbReference type="Pfam" id="PF13279">
    <property type="entry name" value="4HBT_2"/>
    <property type="match status" value="1"/>
</dbReference>
<name>A0ABY4C8Q9_9BACT</name>
<reference evidence="1" key="1">
    <citation type="submission" date="2022-03" db="EMBL/GenBank/DDBJ databases">
        <title>Genome Identification and Characterization of new species Bdellovibrio reynosense LBG001 sp. nov. from a Mexico soil sample.</title>
        <authorList>
            <person name="Camilli A."/>
            <person name="Ajao Y."/>
            <person name="Guo X."/>
        </authorList>
    </citation>
    <scope>NUCLEOTIDE SEQUENCE</scope>
    <source>
        <strain evidence="1">LBG001</strain>
    </source>
</reference>
<dbReference type="CDD" id="cd00586">
    <property type="entry name" value="4HBT"/>
    <property type="match status" value="1"/>
</dbReference>
<dbReference type="InterPro" id="IPR029069">
    <property type="entry name" value="HotDog_dom_sf"/>
</dbReference>
<sequence>MSDVSHYNITIKEYHVDSYGHVNNATYLQIYEEARWELITSKGYGFHEVHQLQQGPVILEVNVKFFKEIPLRSKIDVTTEVMNYKGKVGQLLQKMMKEDGTVASEAVFTFGLFDMKARKLIEPTEKWKKALGI</sequence>
<dbReference type="SUPFAM" id="SSF54637">
    <property type="entry name" value="Thioesterase/thiol ester dehydrase-isomerase"/>
    <property type="match status" value="1"/>
</dbReference>